<name>A0ABD2CQZ9_VESMC</name>
<evidence type="ECO:0000313" key="2">
    <source>
        <dbReference type="Proteomes" id="UP001607303"/>
    </source>
</evidence>
<gene>
    <name evidence="1" type="ORF">V1477_004209</name>
</gene>
<proteinExistence type="predicted"/>
<comment type="caution">
    <text evidence="1">The sequence shown here is derived from an EMBL/GenBank/DDBJ whole genome shotgun (WGS) entry which is preliminary data.</text>
</comment>
<sequence>MILVRGVASTVPIERLSQRVNIFLNTKHMHILWGPMCVSPTMIGEHDHAYNLKIYPSVSIEEAANDAEISKRQGNTYAFQANVGDISWNTRSSNPLLETWAHATH</sequence>
<keyword evidence="2" id="KW-1185">Reference proteome</keyword>
<accession>A0ABD2CQZ9</accession>
<evidence type="ECO:0000313" key="1">
    <source>
        <dbReference type="EMBL" id="KAL2747517.1"/>
    </source>
</evidence>
<dbReference type="EMBL" id="JAYRBN010000035">
    <property type="protein sequence ID" value="KAL2747517.1"/>
    <property type="molecule type" value="Genomic_DNA"/>
</dbReference>
<reference evidence="1 2" key="1">
    <citation type="journal article" date="2024" name="Ann. Entomol. Soc. Am.">
        <title>Genomic analyses of the southern and eastern yellowjacket wasps (Hymenoptera: Vespidae) reveal evolutionary signatures of social life.</title>
        <authorList>
            <person name="Catto M.A."/>
            <person name="Caine P.B."/>
            <person name="Orr S.E."/>
            <person name="Hunt B.G."/>
            <person name="Goodisman M.A.D."/>
        </authorList>
    </citation>
    <scope>NUCLEOTIDE SEQUENCE [LARGE SCALE GENOMIC DNA]</scope>
    <source>
        <strain evidence="1">232</strain>
        <tissue evidence="1">Head and thorax</tissue>
    </source>
</reference>
<organism evidence="1 2">
    <name type="scientific">Vespula maculifrons</name>
    <name type="common">Eastern yellow jacket</name>
    <name type="synonym">Wasp</name>
    <dbReference type="NCBI Taxonomy" id="7453"/>
    <lineage>
        <taxon>Eukaryota</taxon>
        <taxon>Metazoa</taxon>
        <taxon>Ecdysozoa</taxon>
        <taxon>Arthropoda</taxon>
        <taxon>Hexapoda</taxon>
        <taxon>Insecta</taxon>
        <taxon>Pterygota</taxon>
        <taxon>Neoptera</taxon>
        <taxon>Endopterygota</taxon>
        <taxon>Hymenoptera</taxon>
        <taxon>Apocrita</taxon>
        <taxon>Aculeata</taxon>
        <taxon>Vespoidea</taxon>
        <taxon>Vespidae</taxon>
        <taxon>Vespinae</taxon>
        <taxon>Vespula</taxon>
    </lineage>
</organism>
<dbReference type="AlphaFoldDB" id="A0ABD2CQZ9"/>
<dbReference type="Proteomes" id="UP001607303">
    <property type="component" value="Unassembled WGS sequence"/>
</dbReference>
<protein>
    <submittedName>
        <fullName evidence="1">Uncharacterized protein</fullName>
    </submittedName>
</protein>